<organism evidence="1">
    <name type="scientific">Utricularia reniformis</name>
    <dbReference type="NCBI Taxonomy" id="192314"/>
    <lineage>
        <taxon>Eukaryota</taxon>
        <taxon>Viridiplantae</taxon>
        <taxon>Streptophyta</taxon>
        <taxon>Embryophyta</taxon>
        <taxon>Tracheophyta</taxon>
        <taxon>Spermatophyta</taxon>
        <taxon>Magnoliopsida</taxon>
        <taxon>eudicotyledons</taxon>
        <taxon>Gunneridae</taxon>
        <taxon>Pentapetalae</taxon>
        <taxon>asterids</taxon>
        <taxon>lamiids</taxon>
        <taxon>Lamiales</taxon>
        <taxon>Lentibulariaceae</taxon>
        <taxon>Utricularia</taxon>
    </lineage>
</organism>
<keyword evidence="1" id="KW-0496">Mitochondrion</keyword>
<gene>
    <name evidence="1" type="ORF">AEK19_MT0649</name>
</gene>
<sequence>MQCMGSPTPLYMKSKGEENQIVLGNFCDAISLMYYGSNCTPSCSEPKGKGLPPLRTIFDR</sequence>
<dbReference type="AlphaFoldDB" id="A0A1Y0B0E4"/>
<evidence type="ECO:0000313" key="1">
    <source>
        <dbReference type="EMBL" id="ART30902.1"/>
    </source>
</evidence>
<geneLocation type="mitochondrion" evidence="1"/>
<proteinExistence type="predicted"/>
<reference evidence="1" key="1">
    <citation type="submission" date="2017-03" db="EMBL/GenBank/DDBJ databases">
        <title>The mitochondrial genome of the carnivorous plant Utricularia reniformis (Lentibulariaceae): structure, comparative analysis and evolutionary landmarks.</title>
        <authorList>
            <person name="Silva S.R."/>
            <person name="Alvarenga D.O."/>
            <person name="Michael T.P."/>
            <person name="Miranda V.F.O."/>
            <person name="Varani A.M."/>
        </authorList>
    </citation>
    <scope>NUCLEOTIDE SEQUENCE</scope>
</reference>
<name>A0A1Y0B0E4_9LAMI</name>
<dbReference type="EMBL" id="KY774314">
    <property type="protein sequence ID" value="ART30902.1"/>
    <property type="molecule type" value="Genomic_DNA"/>
</dbReference>
<accession>A0A1Y0B0E4</accession>
<protein>
    <submittedName>
        <fullName evidence="1">Uncharacterized protein</fullName>
    </submittedName>
</protein>